<keyword evidence="3 6" id="KW-0479">Metal-binding</keyword>
<evidence type="ECO:0000313" key="10">
    <source>
        <dbReference type="Proteomes" id="UP000194139"/>
    </source>
</evidence>
<keyword evidence="1" id="KW-0813">Transport</keyword>
<dbReference type="GO" id="GO:0005506">
    <property type="term" value="F:iron ion binding"/>
    <property type="evidence" value="ECO:0007669"/>
    <property type="project" value="InterPro"/>
</dbReference>
<keyword evidence="5 6" id="KW-0408">Iron</keyword>
<evidence type="ECO:0000256" key="7">
    <source>
        <dbReference type="SAM" id="SignalP"/>
    </source>
</evidence>
<dbReference type="GO" id="GO:0020037">
    <property type="term" value="F:heme binding"/>
    <property type="evidence" value="ECO:0007669"/>
    <property type="project" value="InterPro"/>
</dbReference>
<accession>A0A1W6Z5S3</accession>
<feature type="domain" description="Cytochrome c" evidence="8">
    <location>
        <begin position="26"/>
        <end position="111"/>
    </location>
</feature>
<feature type="binding site" description="covalent" evidence="6">
    <location>
        <position position="89"/>
    </location>
    <ligand>
        <name>heme c</name>
        <dbReference type="ChEBI" id="CHEBI:61717"/>
    </ligand>
</feature>
<evidence type="ECO:0000313" key="9">
    <source>
        <dbReference type="EMBL" id="ARP88534.1"/>
    </source>
</evidence>
<organism evidence="9 10">
    <name type="scientific">Bordetella genomosp. 9</name>
    <dbReference type="NCBI Taxonomy" id="1416803"/>
    <lineage>
        <taxon>Bacteria</taxon>
        <taxon>Pseudomonadati</taxon>
        <taxon>Pseudomonadota</taxon>
        <taxon>Betaproteobacteria</taxon>
        <taxon>Burkholderiales</taxon>
        <taxon>Alcaligenaceae</taxon>
        <taxon>Bordetella</taxon>
    </lineage>
</organism>
<keyword evidence="2 6" id="KW-0349">Heme</keyword>
<dbReference type="InterPro" id="IPR036909">
    <property type="entry name" value="Cyt_c-like_dom_sf"/>
</dbReference>
<feature type="binding site" description="covalent" evidence="6">
    <location>
        <position position="44"/>
    </location>
    <ligand>
        <name>heme c</name>
        <dbReference type="ChEBI" id="CHEBI:61717"/>
    </ligand>
</feature>
<dbReference type="GO" id="GO:0009055">
    <property type="term" value="F:electron transfer activity"/>
    <property type="evidence" value="ECO:0007669"/>
    <property type="project" value="InterPro"/>
</dbReference>
<name>A0A1W6Z5S3_9BORD</name>
<protein>
    <submittedName>
        <fullName evidence="9">Cytochrome C</fullName>
    </submittedName>
</protein>
<dbReference type="PRINTS" id="PR00606">
    <property type="entry name" value="CYTCHROMECID"/>
</dbReference>
<evidence type="ECO:0000256" key="2">
    <source>
        <dbReference type="ARBA" id="ARBA00022617"/>
    </source>
</evidence>
<evidence type="ECO:0000259" key="8">
    <source>
        <dbReference type="PROSITE" id="PS51007"/>
    </source>
</evidence>
<feature type="binding site" description="covalent" evidence="6">
    <location>
        <position position="40"/>
    </location>
    <ligand>
        <name>heme c</name>
        <dbReference type="ChEBI" id="CHEBI:61717"/>
    </ligand>
</feature>
<dbReference type="EMBL" id="CP021109">
    <property type="protein sequence ID" value="ARP88534.1"/>
    <property type="molecule type" value="Genomic_DNA"/>
</dbReference>
<keyword evidence="10" id="KW-1185">Reference proteome</keyword>
<evidence type="ECO:0000256" key="5">
    <source>
        <dbReference type="ARBA" id="ARBA00023004"/>
    </source>
</evidence>
<dbReference type="RefSeq" id="WP_086059247.1">
    <property type="nucleotide sequence ID" value="NZ_CP021109.1"/>
</dbReference>
<dbReference type="Pfam" id="PF00034">
    <property type="entry name" value="Cytochrom_C"/>
    <property type="match status" value="1"/>
</dbReference>
<dbReference type="InterPro" id="IPR002324">
    <property type="entry name" value="Cyt_c_ID"/>
</dbReference>
<comment type="PTM">
    <text evidence="6">Binds 1 heme c group covalently per subunit.</text>
</comment>
<feature type="chain" id="PRO_5012416254" evidence="7">
    <location>
        <begin position="28"/>
        <end position="117"/>
    </location>
</feature>
<dbReference type="PROSITE" id="PS51007">
    <property type="entry name" value="CYTC"/>
    <property type="match status" value="1"/>
</dbReference>
<evidence type="ECO:0000256" key="1">
    <source>
        <dbReference type="ARBA" id="ARBA00022448"/>
    </source>
</evidence>
<dbReference type="OrthoDB" id="9814063at2"/>
<reference evidence="9 10" key="1">
    <citation type="submission" date="2017-05" db="EMBL/GenBank/DDBJ databases">
        <title>Complete and WGS of Bordetella genogroups.</title>
        <authorList>
            <person name="Spilker T."/>
            <person name="LiPuma J."/>
        </authorList>
    </citation>
    <scope>NUCLEOTIDE SEQUENCE [LARGE SCALE GENOMIC DNA]</scope>
    <source>
        <strain evidence="9 10">AU17164</strain>
    </source>
</reference>
<dbReference type="AlphaFoldDB" id="A0A1W6Z5S3"/>
<keyword evidence="4" id="KW-0249">Electron transport</keyword>
<dbReference type="SUPFAM" id="SSF46626">
    <property type="entry name" value="Cytochrome c"/>
    <property type="match status" value="1"/>
</dbReference>
<feature type="signal peptide" evidence="7">
    <location>
        <begin position="1"/>
        <end position="27"/>
    </location>
</feature>
<keyword evidence="7" id="KW-0732">Signal</keyword>
<evidence type="ECO:0000256" key="6">
    <source>
        <dbReference type="PIRSR" id="PIRSR602324-1"/>
    </source>
</evidence>
<evidence type="ECO:0000256" key="4">
    <source>
        <dbReference type="ARBA" id="ARBA00022982"/>
    </source>
</evidence>
<evidence type="ECO:0000256" key="3">
    <source>
        <dbReference type="ARBA" id="ARBA00022723"/>
    </source>
</evidence>
<sequence length="117" mass="12634">MRLKIDAISTRAAIAVLGTFLMQGAMAQTLGESLVRDKVCLGCHQVDSARVGPPFTAIAQRYGGQPGAEDYLANSIRNGGRYRWGKLSMAAQPQVSPEEAHEIARWILSLAPAKQQP</sequence>
<dbReference type="InterPro" id="IPR009056">
    <property type="entry name" value="Cyt_c-like_dom"/>
</dbReference>
<dbReference type="Gene3D" id="1.10.760.10">
    <property type="entry name" value="Cytochrome c-like domain"/>
    <property type="match status" value="1"/>
</dbReference>
<dbReference type="Proteomes" id="UP000194139">
    <property type="component" value="Chromosome"/>
</dbReference>
<proteinExistence type="predicted"/>
<gene>
    <name evidence="9" type="ORF">CAL13_04740</name>
</gene>